<evidence type="ECO:0000259" key="7">
    <source>
        <dbReference type="Pfam" id="PF12698"/>
    </source>
</evidence>
<protein>
    <submittedName>
        <fullName evidence="8">ABC transporter permease</fullName>
    </submittedName>
</protein>
<dbReference type="PANTHER" id="PTHR30294:SF29">
    <property type="entry name" value="MULTIDRUG ABC TRANSPORTER PERMEASE YBHS-RELATED"/>
    <property type="match status" value="1"/>
</dbReference>
<dbReference type="RefSeq" id="WP_377349637.1">
    <property type="nucleotide sequence ID" value="NZ_JBHLTP010000012.1"/>
</dbReference>
<evidence type="ECO:0000256" key="6">
    <source>
        <dbReference type="SAM" id="Phobius"/>
    </source>
</evidence>
<feature type="domain" description="ABC-2 type transporter transmembrane" evidence="7">
    <location>
        <begin position="18"/>
        <end position="433"/>
    </location>
</feature>
<organism evidence="8 9">
    <name type="scientific">Pontibacillus salicampi</name>
    <dbReference type="NCBI Taxonomy" id="1449801"/>
    <lineage>
        <taxon>Bacteria</taxon>
        <taxon>Bacillati</taxon>
        <taxon>Bacillota</taxon>
        <taxon>Bacilli</taxon>
        <taxon>Bacillales</taxon>
        <taxon>Bacillaceae</taxon>
        <taxon>Pontibacillus</taxon>
    </lineage>
</organism>
<evidence type="ECO:0000256" key="5">
    <source>
        <dbReference type="ARBA" id="ARBA00023136"/>
    </source>
</evidence>
<evidence type="ECO:0000256" key="4">
    <source>
        <dbReference type="ARBA" id="ARBA00022989"/>
    </source>
</evidence>
<evidence type="ECO:0000256" key="2">
    <source>
        <dbReference type="ARBA" id="ARBA00022475"/>
    </source>
</evidence>
<evidence type="ECO:0000313" key="9">
    <source>
        <dbReference type="Proteomes" id="UP001589836"/>
    </source>
</evidence>
<evidence type="ECO:0000256" key="1">
    <source>
        <dbReference type="ARBA" id="ARBA00004651"/>
    </source>
</evidence>
<proteinExistence type="predicted"/>
<feature type="transmembrane region" description="Helical" evidence="6">
    <location>
        <begin position="285"/>
        <end position="310"/>
    </location>
</feature>
<dbReference type="InterPro" id="IPR013525">
    <property type="entry name" value="ABC2_TM"/>
</dbReference>
<feature type="transmembrane region" description="Helical" evidence="6">
    <location>
        <begin position="359"/>
        <end position="376"/>
    </location>
</feature>
<reference evidence="8 9" key="1">
    <citation type="submission" date="2024-09" db="EMBL/GenBank/DDBJ databases">
        <authorList>
            <person name="Sun Q."/>
            <person name="Mori K."/>
        </authorList>
    </citation>
    <scope>NUCLEOTIDE SEQUENCE [LARGE SCALE GENOMIC DNA]</scope>
    <source>
        <strain evidence="8 9">NCAIM B.02529</strain>
    </source>
</reference>
<dbReference type="Gene3D" id="3.40.1710.10">
    <property type="entry name" value="abc type-2 transporter like domain"/>
    <property type="match status" value="1"/>
</dbReference>
<feature type="transmembrane region" description="Helical" evidence="6">
    <location>
        <begin position="415"/>
        <end position="436"/>
    </location>
</feature>
<gene>
    <name evidence="8" type="ORF">ACFFGV_15520</name>
</gene>
<evidence type="ECO:0000256" key="3">
    <source>
        <dbReference type="ARBA" id="ARBA00022692"/>
    </source>
</evidence>
<keyword evidence="5 6" id="KW-0472">Membrane</keyword>
<dbReference type="PANTHER" id="PTHR30294">
    <property type="entry name" value="MEMBRANE COMPONENT OF ABC TRANSPORTER YHHJ-RELATED"/>
    <property type="match status" value="1"/>
</dbReference>
<dbReference type="EMBL" id="JBHLTP010000012">
    <property type="protein sequence ID" value="MFC0524988.1"/>
    <property type="molecule type" value="Genomic_DNA"/>
</dbReference>
<feature type="transmembrane region" description="Helical" evidence="6">
    <location>
        <begin position="322"/>
        <end position="347"/>
    </location>
</feature>
<accession>A0ABV6LRW8</accession>
<keyword evidence="3 6" id="KW-0812">Transmembrane</keyword>
<sequence length="442" mass="48769">MIWTHAWKDIKRMLKDKKALLIILLMPALLTILLGFTVGQLMSSTSEIDTIRVAVVHNAEPASFKEPAVQQFLAGQGGADSALSESAELDFVTLFTEQVLENDSLKDLIDYEIVSLEEANAQMKEDEIASIISFPPTFNQDVLEGMILPETMDVPITLIQHPDQAWKNEIVSSLVTTFSTQLSTSILKKDMLLSFMTEQGNLGEEIGMSIRNMMEEAKFTDNQQAEIKIEKASINGLTAISGLQYYTAGMAVMFMLYLASFVSLYTKDEIRNKTYDRIRASKSSVWHVLLGKFTGALLLTFLQFISLFVLAKVIFQIGFGDVTALLLVMLIVSVSVACLAVFLSAMTMVSSEGFDINNLFQNVLIPFLAMLGGSFIKTASLPESIQLIGNSILNGASLQAFLHVMQGMPLAEMSASFLAIGMNGIIFISLAFLLLWQKKEVF</sequence>
<feature type="transmembrane region" description="Helical" evidence="6">
    <location>
        <begin position="243"/>
        <end position="265"/>
    </location>
</feature>
<keyword evidence="9" id="KW-1185">Reference proteome</keyword>
<dbReference type="Pfam" id="PF12698">
    <property type="entry name" value="ABC2_membrane_3"/>
    <property type="match status" value="1"/>
</dbReference>
<comment type="caution">
    <text evidence="8">The sequence shown here is derived from an EMBL/GenBank/DDBJ whole genome shotgun (WGS) entry which is preliminary data.</text>
</comment>
<dbReference type="InterPro" id="IPR051449">
    <property type="entry name" value="ABC-2_transporter_component"/>
</dbReference>
<name>A0ABV6LRW8_9BACI</name>
<keyword evidence="2" id="KW-1003">Cell membrane</keyword>
<dbReference type="Proteomes" id="UP001589836">
    <property type="component" value="Unassembled WGS sequence"/>
</dbReference>
<comment type="subcellular location">
    <subcellularLocation>
        <location evidence="1">Cell membrane</location>
        <topology evidence="1">Multi-pass membrane protein</topology>
    </subcellularLocation>
</comment>
<evidence type="ECO:0000313" key="8">
    <source>
        <dbReference type="EMBL" id="MFC0524988.1"/>
    </source>
</evidence>
<keyword evidence="4 6" id="KW-1133">Transmembrane helix</keyword>